<reference evidence="13 14" key="1">
    <citation type="submission" date="2017-09" db="EMBL/GenBank/DDBJ databases">
        <authorList>
            <person name="Ehlers B."/>
            <person name="Leendertz F.H."/>
        </authorList>
    </citation>
    <scope>NUCLEOTIDE SEQUENCE [LARGE SCALE GENOMIC DNA]</scope>
    <source>
        <strain evidence="13 14">USBA 140</strain>
    </source>
</reference>
<feature type="domain" description="PAS" evidence="10">
    <location>
        <begin position="405"/>
        <end position="477"/>
    </location>
</feature>
<evidence type="ECO:0000313" key="13">
    <source>
        <dbReference type="EMBL" id="SOD95841.1"/>
    </source>
</evidence>
<proteinExistence type="predicted"/>
<keyword evidence="4" id="KW-0547">Nucleotide-binding</keyword>
<organism evidence="13 14">
    <name type="scientific">Caenispirillum bisanense</name>
    <dbReference type="NCBI Taxonomy" id="414052"/>
    <lineage>
        <taxon>Bacteria</taxon>
        <taxon>Pseudomonadati</taxon>
        <taxon>Pseudomonadota</taxon>
        <taxon>Alphaproteobacteria</taxon>
        <taxon>Rhodospirillales</taxon>
        <taxon>Novispirillaceae</taxon>
        <taxon>Caenispirillum</taxon>
    </lineage>
</organism>
<evidence type="ECO:0000256" key="9">
    <source>
        <dbReference type="SAM" id="Coils"/>
    </source>
</evidence>
<comment type="function">
    <text evidence="7">Putative oxygen sensor; modulates the activity of FixJ, a transcriptional activator of nitrogen fixation fixK gene. FixL probably acts as a kinase that phosphorylates FixJ.</text>
</comment>
<dbReference type="RefSeq" id="WP_097279414.1">
    <property type="nucleotide sequence ID" value="NZ_OCNJ01000005.1"/>
</dbReference>
<feature type="domain" description="PAC" evidence="11">
    <location>
        <begin position="336"/>
        <end position="386"/>
    </location>
</feature>
<dbReference type="InterPro" id="IPR000700">
    <property type="entry name" value="PAS-assoc_C"/>
</dbReference>
<dbReference type="PANTHER" id="PTHR44757">
    <property type="entry name" value="DIGUANYLATE CYCLASE DGCP"/>
    <property type="match status" value="1"/>
</dbReference>
<dbReference type="AlphaFoldDB" id="A0A286GJX7"/>
<feature type="domain" description="PAS" evidence="10">
    <location>
        <begin position="529"/>
        <end position="580"/>
    </location>
</feature>
<dbReference type="Pfam" id="PF00990">
    <property type="entry name" value="GGDEF"/>
    <property type="match status" value="1"/>
</dbReference>
<dbReference type="PROSITE" id="PS50112">
    <property type="entry name" value="PAS"/>
    <property type="match status" value="3"/>
</dbReference>
<dbReference type="InterPro" id="IPR052155">
    <property type="entry name" value="Biofilm_reg_signaling"/>
</dbReference>
<feature type="domain" description="PAC" evidence="11">
    <location>
        <begin position="481"/>
        <end position="532"/>
    </location>
</feature>
<dbReference type="InterPro" id="IPR001610">
    <property type="entry name" value="PAC"/>
</dbReference>
<dbReference type="PANTHER" id="PTHR44757:SF2">
    <property type="entry name" value="BIOFILM ARCHITECTURE MAINTENANCE PROTEIN MBAA"/>
    <property type="match status" value="1"/>
</dbReference>
<dbReference type="FunFam" id="3.30.70.270:FF:000001">
    <property type="entry name" value="Diguanylate cyclase domain protein"/>
    <property type="match status" value="1"/>
</dbReference>
<dbReference type="PROSITE" id="PS50113">
    <property type="entry name" value="PAC"/>
    <property type="match status" value="3"/>
</dbReference>
<evidence type="ECO:0000256" key="1">
    <source>
        <dbReference type="ARBA" id="ARBA00000085"/>
    </source>
</evidence>
<evidence type="ECO:0000256" key="7">
    <source>
        <dbReference type="ARBA" id="ARBA00059827"/>
    </source>
</evidence>
<evidence type="ECO:0000259" key="11">
    <source>
        <dbReference type="PROSITE" id="PS50113"/>
    </source>
</evidence>
<dbReference type="FunFam" id="3.30.450.20:FF:000060">
    <property type="entry name" value="Sensor protein FixL"/>
    <property type="match status" value="1"/>
</dbReference>
<keyword evidence="3" id="KW-0808">Transferase</keyword>
<evidence type="ECO:0000259" key="10">
    <source>
        <dbReference type="PROSITE" id="PS50112"/>
    </source>
</evidence>
<dbReference type="GO" id="GO:0005524">
    <property type="term" value="F:ATP binding"/>
    <property type="evidence" value="ECO:0007669"/>
    <property type="project" value="UniProtKB-KW"/>
</dbReference>
<keyword evidence="14" id="KW-1185">Reference proteome</keyword>
<feature type="domain" description="PAS" evidence="10">
    <location>
        <begin position="259"/>
        <end position="311"/>
    </location>
</feature>
<dbReference type="EC" id="2.7.13.3" evidence="2"/>
<sequence length="830" mass="90242">MGSSTLIGEWSRQFAELVEDLVCVCREGRIVWINGAGHRLMTGTAPGAPLLVGRAFRDLVHGDYRDIVDMGLGVLADDGGAMPLLMQALDGRVIEVELKASRVAPSPPSILSGDEDGEAVLIHARDVTERARAVANLLESEHRYRNVVEMSLNLIFVVQDDRLVVVNGTARKLLGGDRPEDLLTGGFADLVHADYRDIVDLGLEALAAEDGVLPLKMVGLDAAVHDMEVRVIPFGSHGFMIEARDISDRMRSAEALREREARLQGVLDTVAEGIVTADERGVIQSVNPAAERLFGWQRNELVGRNLSVLMPTRYAAYHDGHMATYHGGGPPKSFGRTRELEGLRKDGSVFPIELSLAEMRIGRSRLYTGVIRDITQRKRAEEAMKRYNEELETHVRERTEELRALSRQSESILESAGDGIVALDNDGLITVANPAAAEMLGWRREDLPGKDAAGVFRYGDGRRCGRPVPVRAALRRGMFHDSTELTLLRRDGGTFEAEYASAPIEDNGTRSGAVVLFRDISERKKAEGRLRVAATVFDTTAEGIAVCEADGTITTVNPAFATITGEDAAALVGRSVGEVFGCGAFDQGVMLEALAAEGHWVGEQWSCRPRGEEYASRIAASAVPSEDGEETLRQFVVVVNDITQRKRDEERIRYQANYDALTGLPNRALFLDRLEHGVAAARRSGATLGLMFIDLDGFKAVNDTLGHEAGDDLLKGAADRLRKCVRESDTVARLGGDEFTIIMDNVEGRPGAAIVAQRIIRTLEVPFDLGGREGRVSASIGIALFPADAADCEELLRNADTAMYAAKAQGKKNHQFYEPEAAPEAEAAPA</sequence>
<dbReference type="Gene3D" id="3.30.450.20">
    <property type="entry name" value="PAS domain"/>
    <property type="match status" value="5"/>
</dbReference>
<evidence type="ECO:0000259" key="12">
    <source>
        <dbReference type="PROSITE" id="PS50887"/>
    </source>
</evidence>
<dbReference type="GO" id="GO:0006355">
    <property type="term" value="P:regulation of DNA-templated transcription"/>
    <property type="evidence" value="ECO:0007669"/>
    <property type="project" value="InterPro"/>
</dbReference>
<keyword evidence="5" id="KW-0418">Kinase</keyword>
<dbReference type="SMART" id="SM00267">
    <property type="entry name" value="GGDEF"/>
    <property type="match status" value="1"/>
</dbReference>
<dbReference type="InterPro" id="IPR035965">
    <property type="entry name" value="PAS-like_dom_sf"/>
</dbReference>
<dbReference type="SUPFAM" id="SSF55785">
    <property type="entry name" value="PYP-like sensor domain (PAS domain)"/>
    <property type="match status" value="5"/>
</dbReference>
<dbReference type="NCBIfam" id="TIGR00229">
    <property type="entry name" value="sensory_box"/>
    <property type="match status" value="3"/>
</dbReference>
<evidence type="ECO:0000256" key="3">
    <source>
        <dbReference type="ARBA" id="ARBA00022679"/>
    </source>
</evidence>
<accession>A0A286GJX7</accession>
<dbReference type="Pfam" id="PF00989">
    <property type="entry name" value="PAS"/>
    <property type="match status" value="2"/>
</dbReference>
<evidence type="ECO:0000256" key="2">
    <source>
        <dbReference type="ARBA" id="ARBA00012438"/>
    </source>
</evidence>
<dbReference type="CDD" id="cd01949">
    <property type="entry name" value="GGDEF"/>
    <property type="match status" value="1"/>
</dbReference>
<dbReference type="SUPFAM" id="SSF55073">
    <property type="entry name" value="Nucleotide cyclase"/>
    <property type="match status" value="1"/>
</dbReference>
<dbReference type="InterPro" id="IPR013767">
    <property type="entry name" value="PAS_fold"/>
</dbReference>
<evidence type="ECO:0000256" key="4">
    <source>
        <dbReference type="ARBA" id="ARBA00022741"/>
    </source>
</evidence>
<dbReference type="SMART" id="SM00091">
    <property type="entry name" value="PAS"/>
    <property type="match status" value="5"/>
</dbReference>
<dbReference type="Proteomes" id="UP000219621">
    <property type="component" value="Unassembled WGS sequence"/>
</dbReference>
<dbReference type="InterPro" id="IPR000160">
    <property type="entry name" value="GGDEF_dom"/>
</dbReference>
<dbReference type="EMBL" id="OCNJ01000005">
    <property type="protein sequence ID" value="SOD95841.1"/>
    <property type="molecule type" value="Genomic_DNA"/>
</dbReference>
<dbReference type="InterPro" id="IPR043128">
    <property type="entry name" value="Rev_trsase/Diguanyl_cyclase"/>
</dbReference>
<evidence type="ECO:0000313" key="14">
    <source>
        <dbReference type="Proteomes" id="UP000219621"/>
    </source>
</evidence>
<evidence type="ECO:0000256" key="6">
    <source>
        <dbReference type="ARBA" id="ARBA00022840"/>
    </source>
</evidence>
<dbReference type="PROSITE" id="PS50887">
    <property type="entry name" value="GGDEF"/>
    <property type="match status" value="1"/>
</dbReference>
<keyword evidence="9" id="KW-0175">Coiled coil</keyword>
<dbReference type="SMART" id="SM00086">
    <property type="entry name" value="PAC"/>
    <property type="match status" value="4"/>
</dbReference>
<evidence type="ECO:0000256" key="8">
    <source>
        <dbReference type="ARBA" id="ARBA00070616"/>
    </source>
</evidence>
<feature type="domain" description="PAC" evidence="11">
    <location>
        <begin position="600"/>
        <end position="654"/>
    </location>
</feature>
<name>A0A286GJX7_9PROT</name>
<dbReference type="Gene3D" id="3.30.70.270">
    <property type="match status" value="1"/>
</dbReference>
<gene>
    <name evidence="13" type="ORF">SAMN05421508_10523</name>
</gene>
<dbReference type="Pfam" id="PF13426">
    <property type="entry name" value="PAS_9"/>
    <property type="match status" value="1"/>
</dbReference>
<protein>
    <recommendedName>
        <fullName evidence="8">Sensor protein FixL</fullName>
        <ecNumber evidence="2">2.7.13.3</ecNumber>
    </recommendedName>
</protein>
<keyword evidence="6" id="KW-0067">ATP-binding</keyword>
<feature type="coiled-coil region" evidence="9">
    <location>
        <begin position="377"/>
        <end position="408"/>
    </location>
</feature>
<dbReference type="OrthoDB" id="7251575at2"/>
<comment type="catalytic activity">
    <reaction evidence="1">
        <text>ATP + protein L-histidine = ADP + protein N-phospho-L-histidine.</text>
        <dbReference type="EC" id="2.7.13.3"/>
    </reaction>
</comment>
<dbReference type="NCBIfam" id="TIGR00254">
    <property type="entry name" value="GGDEF"/>
    <property type="match status" value="1"/>
</dbReference>
<dbReference type="InterPro" id="IPR000014">
    <property type="entry name" value="PAS"/>
</dbReference>
<evidence type="ECO:0000256" key="5">
    <source>
        <dbReference type="ARBA" id="ARBA00022777"/>
    </source>
</evidence>
<dbReference type="InterPro" id="IPR029787">
    <property type="entry name" value="Nucleotide_cyclase"/>
</dbReference>
<feature type="domain" description="GGDEF" evidence="12">
    <location>
        <begin position="686"/>
        <end position="819"/>
    </location>
</feature>
<dbReference type="GO" id="GO:0004673">
    <property type="term" value="F:protein histidine kinase activity"/>
    <property type="evidence" value="ECO:0007669"/>
    <property type="project" value="UniProtKB-EC"/>
</dbReference>
<dbReference type="CDD" id="cd00130">
    <property type="entry name" value="PAS"/>
    <property type="match status" value="3"/>
</dbReference>